<dbReference type="PANTHER" id="PTHR31964:SF113">
    <property type="entry name" value="USPA DOMAIN-CONTAINING PROTEIN"/>
    <property type="match status" value="1"/>
</dbReference>
<feature type="domain" description="UspA" evidence="2">
    <location>
        <begin position="164"/>
        <end position="297"/>
    </location>
</feature>
<dbReference type="PRINTS" id="PR01438">
    <property type="entry name" value="UNVRSLSTRESS"/>
</dbReference>
<comment type="similarity">
    <text evidence="1">Belongs to the universal stress protein A family.</text>
</comment>
<dbReference type="InterPro" id="IPR006015">
    <property type="entry name" value="Universal_stress_UspA"/>
</dbReference>
<protein>
    <submittedName>
        <fullName evidence="3">Universal stress protein</fullName>
    </submittedName>
</protein>
<dbReference type="InterPro" id="IPR014729">
    <property type="entry name" value="Rossmann-like_a/b/a_fold"/>
</dbReference>
<sequence>MTDEAAVTHDPNNPPIIVAVDGSANSYQAVGWAAVEADLRRCPLHIITSYAIPTARVPVTSLGTAELAWVRADGRRVLTEASAIARHSASGDTVVTTELIFDPIVATLIGRSRHARLVVVGNRGRGAIRRAVLGSVSTSLTRHAHCPVVVVHDMPETDPTAEHRPIVVGVDGSANSMPAVAMAFEQASRRKVGLIAVHAWSDTTGWDLPVIGWEALHETQEALLAESLAGFAEQFPEVSVERVVACDTPVRALLEHAEGAQLIVVGSHGRGGFAGMTLGSTSTALLHLAECPVLVVRES</sequence>
<dbReference type="EMBL" id="JABELX010000001">
    <property type="protein sequence ID" value="NNH69285.1"/>
    <property type="molecule type" value="Genomic_DNA"/>
</dbReference>
<dbReference type="RefSeq" id="WP_067525328.1">
    <property type="nucleotide sequence ID" value="NZ_JABELX010000001.1"/>
</dbReference>
<dbReference type="PANTHER" id="PTHR31964">
    <property type="entry name" value="ADENINE NUCLEOTIDE ALPHA HYDROLASES-LIKE SUPERFAMILY PROTEIN"/>
    <property type="match status" value="1"/>
</dbReference>
<gene>
    <name evidence="3" type="ORF">HLB23_05265</name>
</gene>
<evidence type="ECO:0000313" key="4">
    <source>
        <dbReference type="Proteomes" id="UP000586827"/>
    </source>
</evidence>
<dbReference type="InterPro" id="IPR006016">
    <property type="entry name" value="UspA"/>
</dbReference>
<evidence type="ECO:0000313" key="3">
    <source>
        <dbReference type="EMBL" id="NNH69285.1"/>
    </source>
</evidence>
<keyword evidence="4" id="KW-1185">Reference proteome</keyword>
<dbReference type="Pfam" id="PF00582">
    <property type="entry name" value="Usp"/>
    <property type="match status" value="2"/>
</dbReference>
<dbReference type="SUPFAM" id="SSF52402">
    <property type="entry name" value="Adenine nucleotide alpha hydrolases-like"/>
    <property type="match status" value="2"/>
</dbReference>
<reference evidence="3 4" key="1">
    <citation type="submission" date="2020-05" db="EMBL/GenBank/DDBJ databases">
        <title>MicrobeNet Type strains.</title>
        <authorList>
            <person name="Nicholson A.C."/>
        </authorList>
    </citation>
    <scope>NUCLEOTIDE SEQUENCE [LARGE SCALE GENOMIC DNA]</scope>
    <source>
        <strain evidence="3 4">JCM 3224</strain>
    </source>
</reference>
<evidence type="ECO:0000259" key="2">
    <source>
        <dbReference type="Pfam" id="PF00582"/>
    </source>
</evidence>
<comment type="caution">
    <text evidence="3">The sequence shown here is derived from an EMBL/GenBank/DDBJ whole genome shotgun (WGS) entry which is preliminary data.</text>
</comment>
<organism evidence="3 4">
    <name type="scientific">Nocardia uniformis</name>
    <dbReference type="NCBI Taxonomy" id="53432"/>
    <lineage>
        <taxon>Bacteria</taxon>
        <taxon>Bacillati</taxon>
        <taxon>Actinomycetota</taxon>
        <taxon>Actinomycetes</taxon>
        <taxon>Mycobacteriales</taxon>
        <taxon>Nocardiaceae</taxon>
        <taxon>Nocardia</taxon>
    </lineage>
</organism>
<dbReference type="AlphaFoldDB" id="A0A849BYV0"/>
<accession>A0A849BYV0</accession>
<name>A0A849BYV0_9NOCA</name>
<dbReference type="Gene3D" id="3.40.50.620">
    <property type="entry name" value="HUPs"/>
    <property type="match status" value="2"/>
</dbReference>
<feature type="domain" description="UspA" evidence="2">
    <location>
        <begin position="15"/>
        <end position="152"/>
    </location>
</feature>
<proteinExistence type="inferred from homology"/>
<dbReference type="Proteomes" id="UP000586827">
    <property type="component" value="Unassembled WGS sequence"/>
</dbReference>
<evidence type="ECO:0000256" key="1">
    <source>
        <dbReference type="ARBA" id="ARBA00008791"/>
    </source>
</evidence>